<organism evidence="2 3">
    <name type="scientific">Mycolicibacterium chubuense (strain NBB4)</name>
    <name type="common">Mycobacterium chubuense</name>
    <dbReference type="NCBI Taxonomy" id="710421"/>
    <lineage>
        <taxon>Bacteria</taxon>
        <taxon>Bacillati</taxon>
        <taxon>Actinomycetota</taxon>
        <taxon>Actinomycetes</taxon>
        <taxon>Mycobacteriales</taxon>
        <taxon>Mycobacteriaceae</taxon>
        <taxon>Mycolicibacterium</taxon>
    </lineage>
</organism>
<protein>
    <submittedName>
        <fullName evidence="2">Uncharacterized protein</fullName>
    </submittedName>
</protein>
<dbReference type="Proteomes" id="UP000006057">
    <property type="component" value="Plasmid pMYCCH.01"/>
</dbReference>
<name>I4BSP4_MYCCN</name>
<dbReference type="EMBL" id="CP003054">
    <property type="protein sequence ID" value="AFM20301.1"/>
    <property type="molecule type" value="Genomic_DNA"/>
</dbReference>
<dbReference type="HOGENOM" id="CLU_2538915_0_0_11"/>
<evidence type="ECO:0000313" key="2">
    <source>
        <dbReference type="EMBL" id="AFM20301.1"/>
    </source>
</evidence>
<proteinExistence type="predicted"/>
<reference evidence="2 3" key="1">
    <citation type="submission" date="2012-06" db="EMBL/GenBank/DDBJ databases">
        <title>Complete sequence of plasmid 1 of Mycobacterium chubuense NBB4.</title>
        <authorList>
            <consortium name="US DOE Joint Genome Institute"/>
            <person name="Lucas S."/>
            <person name="Han J."/>
            <person name="Lapidus A."/>
            <person name="Cheng J.-F."/>
            <person name="Goodwin L."/>
            <person name="Pitluck S."/>
            <person name="Peters L."/>
            <person name="Mikhailova N."/>
            <person name="Teshima H."/>
            <person name="Detter J.C."/>
            <person name="Han C."/>
            <person name="Tapia R."/>
            <person name="Land M."/>
            <person name="Hauser L."/>
            <person name="Kyrpides N."/>
            <person name="Ivanova N."/>
            <person name="Pagani I."/>
            <person name="Mattes T."/>
            <person name="Holmes A."/>
            <person name="Rutledge P."/>
            <person name="Paulsen I."/>
            <person name="Coleman N."/>
            <person name="Woyke T."/>
        </authorList>
    </citation>
    <scope>NUCLEOTIDE SEQUENCE [LARGE SCALE GENOMIC DNA]</scope>
    <source>
        <strain evidence="2 3">NBB4</strain>
        <plasmid evidence="2 3">pMYCCH.01</plasmid>
    </source>
</reference>
<keyword evidence="1" id="KW-1133">Transmembrane helix</keyword>
<keyword evidence="2" id="KW-0614">Plasmid</keyword>
<feature type="transmembrane region" description="Helical" evidence="1">
    <location>
        <begin position="31"/>
        <end position="54"/>
    </location>
</feature>
<keyword evidence="1" id="KW-0472">Membrane</keyword>
<evidence type="ECO:0000313" key="3">
    <source>
        <dbReference type="Proteomes" id="UP000006057"/>
    </source>
</evidence>
<dbReference type="AlphaFoldDB" id="I4BSP4"/>
<gene>
    <name evidence="2" type="ordered locus">Mycch_5666</name>
</gene>
<sequence length="83" mass="8635" precursor="true">MSLVDPAALQRTFGGFVVSVASQTPALEANAAVGTAAGFVTLLAMGMAFAGTVVRAHCPMRRMPWRHDSGLTAKGCRGIYPRG</sequence>
<dbReference type="KEGG" id="mcb:Mycch_5666"/>
<keyword evidence="3" id="KW-1185">Reference proteome</keyword>
<keyword evidence="1" id="KW-0812">Transmembrane</keyword>
<accession>I4BSP4</accession>
<evidence type="ECO:0000256" key="1">
    <source>
        <dbReference type="SAM" id="Phobius"/>
    </source>
</evidence>
<geneLocation type="plasmid" evidence="2 3">
    <name>pMYCCH.01</name>
</geneLocation>